<evidence type="ECO:0000313" key="3">
    <source>
        <dbReference type="Proteomes" id="UP000295781"/>
    </source>
</evidence>
<feature type="compositionally biased region" description="Low complexity" evidence="1">
    <location>
        <begin position="492"/>
        <end position="509"/>
    </location>
</feature>
<proteinExistence type="predicted"/>
<feature type="region of interest" description="Disordered" evidence="1">
    <location>
        <begin position="433"/>
        <end position="509"/>
    </location>
</feature>
<dbReference type="AlphaFoldDB" id="A0A4P2Q1G2"/>
<name>A0A4P2Q1G2_SORCE</name>
<evidence type="ECO:0000256" key="1">
    <source>
        <dbReference type="SAM" id="MobiDB-lite"/>
    </source>
</evidence>
<gene>
    <name evidence="2" type="ORF">SOCEGT47_032530</name>
</gene>
<organism evidence="2 3">
    <name type="scientific">Sorangium cellulosum</name>
    <name type="common">Polyangium cellulosum</name>
    <dbReference type="NCBI Taxonomy" id="56"/>
    <lineage>
        <taxon>Bacteria</taxon>
        <taxon>Pseudomonadati</taxon>
        <taxon>Myxococcota</taxon>
        <taxon>Polyangia</taxon>
        <taxon>Polyangiales</taxon>
        <taxon>Polyangiaceae</taxon>
        <taxon>Sorangium</taxon>
    </lineage>
</organism>
<evidence type="ECO:0000313" key="2">
    <source>
        <dbReference type="EMBL" id="AUX22746.1"/>
    </source>
</evidence>
<dbReference type="Proteomes" id="UP000295781">
    <property type="component" value="Chromosome"/>
</dbReference>
<accession>A0A4P2Q1G2</accession>
<protein>
    <submittedName>
        <fullName evidence="2">Uncharacterized protein</fullName>
    </submittedName>
</protein>
<dbReference type="EMBL" id="CP012670">
    <property type="protein sequence ID" value="AUX22746.1"/>
    <property type="molecule type" value="Genomic_DNA"/>
</dbReference>
<feature type="compositionally biased region" description="Basic and acidic residues" evidence="1">
    <location>
        <begin position="440"/>
        <end position="458"/>
    </location>
</feature>
<sequence length="509" mass="53163">MRRERVAPRRGARRPAARGRVFSFVLPMLDTDVTARAAVEHSVASHVGDVGTGALMAGVEGSVEGSLRDAMSRYGFRANGSYERVLQVSLGPGRSTPSDSVAARLGGAAGWTLSPFADLSMDAAGYLATRLGVRAADELATRDPFLFGNRLQYTLSGGPALSITTSRRSTVRLGAGYEQAGALSADDPAAVGVDARAGRAEVSTSIELGARDTLTPEIRYELTRYYHALLDADLTRGQARIHAGSALVSESHELTRNVSTRVSGGVTVASPPPLLSSRDAVIAPSARAGLTYVNERYRLTAGYAYAYTSLGPRIGFGHEHEASLEASFRPVRGGATRDLVVTGIARLSAGSAPVAANPPLHVDLGAPAPSTEGTLSTTTAVAGAEIEYPLARGIALRGGFDLEYVRAALDPAPATGQSGGSLRSIFTASLSGTLSTDPQRTVRRDPDSAWDDERRNAMIREMPSGRPRPPEPGRGSDAPRGHGAPDEPPGGAPAARAHQASAPASRDDR</sequence>
<reference evidence="2 3" key="1">
    <citation type="submission" date="2015-09" db="EMBL/GenBank/DDBJ databases">
        <title>Sorangium comparison.</title>
        <authorList>
            <person name="Zaburannyi N."/>
            <person name="Bunk B."/>
            <person name="Overmann J."/>
            <person name="Mueller R."/>
        </authorList>
    </citation>
    <scope>NUCLEOTIDE SEQUENCE [LARGE SCALE GENOMIC DNA]</scope>
    <source>
        <strain evidence="2 3">So ceGT47</strain>
    </source>
</reference>